<evidence type="ECO:0000259" key="14">
    <source>
        <dbReference type="PROSITE" id="PS51293"/>
    </source>
</evidence>
<dbReference type="InterPro" id="IPR036388">
    <property type="entry name" value="WH-like_DNA-bd_sf"/>
</dbReference>
<dbReference type="FunFam" id="1.10.10.10:FF:000087">
    <property type="entry name" value="Transcriptional adapter 2"/>
    <property type="match status" value="1"/>
</dbReference>
<dbReference type="Gene3D" id="1.10.10.60">
    <property type="entry name" value="Homeodomain-like"/>
    <property type="match status" value="1"/>
</dbReference>
<comment type="subcellular location">
    <subcellularLocation>
        <location evidence="1 8">Nucleus</location>
    </subcellularLocation>
</comment>
<dbReference type="InterPro" id="IPR001005">
    <property type="entry name" value="SANT/Myb"/>
</dbReference>
<dbReference type="CDD" id="cd02335">
    <property type="entry name" value="ZZ_ADA2"/>
    <property type="match status" value="1"/>
</dbReference>
<dbReference type="RefSeq" id="XP_001483678.2">
    <property type="nucleotide sequence ID" value="XM_001483628.1"/>
</dbReference>
<dbReference type="CDD" id="cd00167">
    <property type="entry name" value="SANT"/>
    <property type="match status" value="1"/>
</dbReference>
<dbReference type="GO" id="GO:0001786">
    <property type="term" value="F:phosphatidylserine binding"/>
    <property type="evidence" value="ECO:0007669"/>
    <property type="project" value="EnsemblFungi"/>
</dbReference>
<dbReference type="InterPro" id="IPR041983">
    <property type="entry name" value="ADA2-like_ZZ"/>
</dbReference>
<dbReference type="STRING" id="294746.A5DMA6"/>
<dbReference type="SUPFAM" id="SSF46689">
    <property type="entry name" value="Homeodomain-like"/>
    <property type="match status" value="2"/>
</dbReference>
<dbReference type="GO" id="GO:0003682">
    <property type="term" value="F:chromatin binding"/>
    <property type="evidence" value="ECO:0007669"/>
    <property type="project" value="EnsemblFungi"/>
</dbReference>
<evidence type="ECO:0000313" key="16">
    <source>
        <dbReference type="Proteomes" id="UP000001997"/>
    </source>
</evidence>
<dbReference type="Pfam" id="PF04433">
    <property type="entry name" value="SWIRM"/>
    <property type="match status" value="1"/>
</dbReference>
<evidence type="ECO:0000256" key="6">
    <source>
        <dbReference type="ARBA" id="ARBA00023163"/>
    </source>
</evidence>
<dbReference type="PROSITE" id="PS50135">
    <property type="entry name" value="ZF_ZZ_2"/>
    <property type="match status" value="1"/>
</dbReference>
<feature type="domain" description="ZZ-type" evidence="12">
    <location>
        <begin position="5"/>
        <end position="61"/>
    </location>
</feature>
<dbReference type="SUPFAM" id="SSF57850">
    <property type="entry name" value="RING/U-box"/>
    <property type="match status" value="1"/>
</dbReference>
<dbReference type="OrthoDB" id="270417at2759"/>
<dbReference type="Pfam" id="PF00569">
    <property type="entry name" value="ZZ"/>
    <property type="match status" value="1"/>
</dbReference>
<dbReference type="Pfam" id="PF00249">
    <property type="entry name" value="Myb_DNA-binding"/>
    <property type="match status" value="1"/>
</dbReference>
<dbReference type="GO" id="GO:0000124">
    <property type="term" value="C:SAGA complex"/>
    <property type="evidence" value="ECO:0007669"/>
    <property type="project" value="EnsemblFungi"/>
</dbReference>
<evidence type="ECO:0000259" key="13">
    <source>
        <dbReference type="PROSITE" id="PS50934"/>
    </source>
</evidence>
<organism evidence="15 16">
    <name type="scientific">Meyerozyma guilliermondii (strain ATCC 6260 / CBS 566 / DSM 6381 / JCM 1539 / NBRC 10279 / NRRL Y-324)</name>
    <name type="common">Yeast</name>
    <name type="synonym">Candida guilliermondii</name>
    <dbReference type="NCBI Taxonomy" id="294746"/>
    <lineage>
        <taxon>Eukaryota</taxon>
        <taxon>Fungi</taxon>
        <taxon>Dikarya</taxon>
        <taxon>Ascomycota</taxon>
        <taxon>Saccharomycotina</taxon>
        <taxon>Pichiomycetes</taxon>
        <taxon>Debaryomycetaceae</taxon>
        <taxon>Meyerozyma</taxon>
    </lineage>
</organism>
<evidence type="ECO:0000256" key="7">
    <source>
        <dbReference type="ARBA" id="ARBA00023242"/>
    </source>
</evidence>
<dbReference type="PROSITE" id="PS50090">
    <property type="entry name" value="MYB_LIKE"/>
    <property type="match status" value="1"/>
</dbReference>
<evidence type="ECO:0000256" key="5">
    <source>
        <dbReference type="ARBA" id="ARBA00023015"/>
    </source>
</evidence>
<gene>
    <name evidence="15" type="ORF">PGUG_04407</name>
</gene>
<evidence type="ECO:0000256" key="9">
    <source>
        <dbReference type="PROSITE-ProRule" id="PRU00228"/>
    </source>
</evidence>
<proteinExistence type="predicted"/>
<dbReference type="HOGENOM" id="CLU_018273_3_0_1"/>
<dbReference type="SMART" id="SM00717">
    <property type="entry name" value="SANT"/>
    <property type="match status" value="1"/>
</dbReference>
<evidence type="ECO:0000256" key="8">
    <source>
        <dbReference type="PIRNR" id="PIRNR025024"/>
    </source>
</evidence>
<dbReference type="PANTHER" id="PTHR12374">
    <property type="entry name" value="TRANSCRIPTIONAL ADAPTOR 2 ADA2 -RELATED"/>
    <property type="match status" value="1"/>
</dbReference>
<dbReference type="GO" id="GO:0003713">
    <property type="term" value="F:transcription coactivator activity"/>
    <property type="evidence" value="ECO:0007669"/>
    <property type="project" value="EnsemblFungi"/>
</dbReference>
<dbReference type="GO" id="GO:0008270">
    <property type="term" value="F:zinc ion binding"/>
    <property type="evidence" value="ECO:0007669"/>
    <property type="project" value="UniProtKB-KW"/>
</dbReference>
<evidence type="ECO:0000313" key="15">
    <source>
        <dbReference type="EMBL" id="EDK40309.2"/>
    </source>
</evidence>
<evidence type="ECO:0000259" key="11">
    <source>
        <dbReference type="PROSITE" id="PS50090"/>
    </source>
</evidence>
<dbReference type="InParanoid" id="A5DMA6"/>
<dbReference type="GO" id="GO:0000183">
    <property type="term" value="P:rDNA heterochromatin formation"/>
    <property type="evidence" value="ECO:0007669"/>
    <property type="project" value="EnsemblFungi"/>
</dbReference>
<evidence type="ECO:0000256" key="10">
    <source>
        <dbReference type="SAM" id="MobiDB-lite"/>
    </source>
</evidence>
<dbReference type="GeneID" id="5125436"/>
<dbReference type="GO" id="GO:1990414">
    <property type="term" value="P:replication-born double-strand break repair via sister chromatid exchange"/>
    <property type="evidence" value="ECO:0007669"/>
    <property type="project" value="EnsemblFungi"/>
</dbReference>
<dbReference type="Proteomes" id="UP000001997">
    <property type="component" value="Unassembled WGS sequence"/>
</dbReference>
<dbReference type="PROSITE" id="PS01357">
    <property type="entry name" value="ZF_ZZ_1"/>
    <property type="match status" value="1"/>
</dbReference>
<evidence type="ECO:0000256" key="1">
    <source>
        <dbReference type="ARBA" id="ARBA00004123"/>
    </source>
</evidence>
<keyword evidence="7 8" id="KW-0539">Nucleus</keyword>
<dbReference type="GO" id="GO:0005634">
    <property type="term" value="C:nucleus"/>
    <property type="evidence" value="ECO:0007669"/>
    <property type="project" value="UniProtKB-SubCell"/>
</dbReference>
<dbReference type="GO" id="GO:0010520">
    <property type="term" value="P:regulation of reciprocal meiotic recombination"/>
    <property type="evidence" value="ECO:0007669"/>
    <property type="project" value="EnsemblFungi"/>
</dbReference>
<dbReference type="FunFam" id="1.10.10.60:FF:000115">
    <property type="entry name" value="Transcriptional adapter 2"/>
    <property type="match status" value="1"/>
</dbReference>
<protein>
    <recommendedName>
        <fullName evidence="8">Transcriptional adapter 2</fullName>
    </recommendedName>
</protein>
<dbReference type="PROSITE" id="PS50934">
    <property type="entry name" value="SWIRM"/>
    <property type="match status" value="1"/>
</dbReference>
<reference evidence="15 16" key="1">
    <citation type="journal article" date="2009" name="Nature">
        <title>Evolution of pathogenicity and sexual reproduction in eight Candida genomes.</title>
        <authorList>
            <person name="Butler G."/>
            <person name="Rasmussen M.D."/>
            <person name="Lin M.F."/>
            <person name="Santos M.A."/>
            <person name="Sakthikumar S."/>
            <person name="Munro C.A."/>
            <person name="Rheinbay E."/>
            <person name="Grabherr M."/>
            <person name="Forche A."/>
            <person name="Reedy J.L."/>
            <person name="Agrafioti I."/>
            <person name="Arnaud M.B."/>
            <person name="Bates S."/>
            <person name="Brown A.J."/>
            <person name="Brunke S."/>
            <person name="Costanzo M.C."/>
            <person name="Fitzpatrick D.A."/>
            <person name="de Groot P.W."/>
            <person name="Harris D."/>
            <person name="Hoyer L.L."/>
            <person name="Hube B."/>
            <person name="Klis F.M."/>
            <person name="Kodira C."/>
            <person name="Lennard N."/>
            <person name="Logue M.E."/>
            <person name="Martin R."/>
            <person name="Neiman A.M."/>
            <person name="Nikolaou E."/>
            <person name="Quail M.A."/>
            <person name="Quinn J."/>
            <person name="Santos M.C."/>
            <person name="Schmitzberger F.F."/>
            <person name="Sherlock G."/>
            <person name="Shah P."/>
            <person name="Silverstein K.A."/>
            <person name="Skrzypek M.S."/>
            <person name="Soll D."/>
            <person name="Staggs R."/>
            <person name="Stansfield I."/>
            <person name="Stumpf M.P."/>
            <person name="Sudbery P.E."/>
            <person name="Srikantha T."/>
            <person name="Zeng Q."/>
            <person name="Berman J."/>
            <person name="Berriman M."/>
            <person name="Heitman J."/>
            <person name="Gow N.A."/>
            <person name="Lorenz M.C."/>
            <person name="Birren B.W."/>
            <person name="Kellis M."/>
            <person name="Cuomo C.A."/>
        </authorList>
    </citation>
    <scope>NUCLEOTIDE SEQUENCE [LARGE SCALE GENOMIC DNA]</scope>
    <source>
        <strain evidence="16">ATCC 6260 / CBS 566 / DSM 6381 / JCM 1539 / NBRC 10279 / NRRL Y-324</strain>
    </source>
</reference>
<dbReference type="FunCoup" id="A5DMA6">
    <property type="interactions" value="641"/>
</dbReference>
<dbReference type="InterPro" id="IPR007526">
    <property type="entry name" value="SWIRM"/>
</dbReference>
<keyword evidence="2" id="KW-0479">Metal-binding</keyword>
<feature type="region of interest" description="Disordered" evidence="10">
    <location>
        <begin position="324"/>
        <end position="359"/>
    </location>
</feature>
<feature type="domain" description="Myb-like" evidence="11">
    <location>
        <begin position="68"/>
        <end position="111"/>
    </location>
</feature>
<keyword evidence="6 8" id="KW-0804">Transcription</keyword>
<keyword evidence="5 8" id="KW-0805">Transcription regulation</keyword>
<dbReference type="InterPro" id="IPR043145">
    <property type="entry name" value="Znf_ZZ_sf"/>
</dbReference>
<accession>A5DMA6</accession>
<keyword evidence="16" id="KW-1185">Reference proteome</keyword>
<feature type="domain" description="SANT" evidence="14">
    <location>
        <begin position="63"/>
        <end position="115"/>
    </location>
</feature>
<dbReference type="Gene3D" id="1.10.10.10">
    <property type="entry name" value="Winged helix-like DNA-binding domain superfamily/Winged helix DNA-binding domain"/>
    <property type="match status" value="1"/>
</dbReference>
<dbReference type="VEuPathDB" id="FungiDB:PGUG_04407"/>
<dbReference type="OMA" id="YNGNHRP"/>
<evidence type="ECO:0000256" key="4">
    <source>
        <dbReference type="ARBA" id="ARBA00022833"/>
    </source>
</evidence>
<name>A5DMA6_PICGU</name>
<dbReference type="GO" id="GO:0071470">
    <property type="term" value="P:cellular response to osmotic stress"/>
    <property type="evidence" value="ECO:0007669"/>
    <property type="project" value="EnsemblFungi"/>
</dbReference>
<dbReference type="AlphaFoldDB" id="A5DMA6"/>
<dbReference type="GO" id="GO:0140671">
    <property type="term" value="C:ADA complex"/>
    <property type="evidence" value="ECO:0007669"/>
    <property type="project" value="EnsemblFungi"/>
</dbReference>
<evidence type="ECO:0000256" key="2">
    <source>
        <dbReference type="ARBA" id="ARBA00022723"/>
    </source>
</evidence>
<dbReference type="FunFam" id="3.30.60.90:FF:000008">
    <property type="entry name" value="Transcriptional adapter 2"/>
    <property type="match status" value="1"/>
</dbReference>
<feature type="domain" description="SWIRM" evidence="13">
    <location>
        <begin position="360"/>
        <end position="448"/>
    </location>
</feature>
<dbReference type="GO" id="GO:0046695">
    <property type="term" value="C:SLIK (SAGA-like) complex"/>
    <property type="evidence" value="ECO:0007669"/>
    <property type="project" value="EnsemblFungi"/>
</dbReference>
<dbReference type="InterPro" id="IPR017884">
    <property type="entry name" value="SANT_dom"/>
</dbReference>
<dbReference type="PIRSF" id="PIRSF025024">
    <property type="entry name" value="Transcriptional_adaptor_2"/>
    <property type="match status" value="1"/>
</dbReference>
<keyword evidence="4" id="KW-0862">Zinc</keyword>
<evidence type="ECO:0000256" key="3">
    <source>
        <dbReference type="ARBA" id="ARBA00022771"/>
    </source>
</evidence>
<sequence length="448" mass="51312">MSSKVRLYHCDSCSADCTNRIRIKCVICSDYDLCVPCFASGSATGDHKPWHDYCVIEQNTYPIFVKDWGADEELLLIQGCETFGLGNWQDIADHIGNRSREEVEDHYNKIYLESRDYPLPDLSKDFSNISPAQFLEQRKKRLEERRSQPLPPPKPKTASSVPLCHEIQGYMPGRLEFDHEAENDAEICVKDLIFDSDDSAGDVELKLTILDIYNSRLTIRAERKRAMLLNNLLDYRKNISADKRKSKEEKELQKRINAFIRVLTPEDFETFSEDILTELKCRIRIQQLQTWRRNGITTIEDGNKFEKDKLIRAAHYSRMGNGAGYNGRHYNPSMSSSSTPGPGVRKSYSSLSSPQAEYKPKMGNARAPLDISHAADFELLSNEEKQLCATLRILPKPYFAIKNQLMKEAIKNNGVLKKKDARQALKIDVNKASKIYEFFVQMGWCSQG</sequence>
<dbReference type="SMART" id="SM00291">
    <property type="entry name" value="ZnF_ZZ"/>
    <property type="match status" value="1"/>
</dbReference>
<keyword evidence="3 9" id="KW-0863">Zinc-finger</keyword>
<dbReference type="GO" id="GO:0031509">
    <property type="term" value="P:subtelomeric heterochromatin formation"/>
    <property type="evidence" value="ECO:0007669"/>
    <property type="project" value="EnsemblFungi"/>
</dbReference>
<dbReference type="eggNOG" id="KOG0457">
    <property type="taxonomic scope" value="Eukaryota"/>
</dbReference>
<dbReference type="InterPro" id="IPR016827">
    <property type="entry name" value="Ada2/TADA2"/>
</dbReference>
<dbReference type="Gene3D" id="3.30.60.90">
    <property type="match status" value="1"/>
</dbReference>
<dbReference type="PANTHER" id="PTHR12374:SF20">
    <property type="entry name" value="TRANSCRIPTIONAL ADAPTER 2-ALPHA"/>
    <property type="match status" value="1"/>
</dbReference>
<dbReference type="InterPro" id="IPR055141">
    <property type="entry name" value="TADA2A_B-like_dom"/>
</dbReference>
<dbReference type="GO" id="GO:0006357">
    <property type="term" value="P:regulation of transcription by RNA polymerase II"/>
    <property type="evidence" value="ECO:0007669"/>
    <property type="project" value="EnsemblFungi"/>
</dbReference>
<dbReference type="GO" id="GO:0000781">
    <property type="term" value="C:chromosome, telomeric region"/>
    <property type="evidence" value="ECO:0007669"/>
    <property type="project" value="GOC"/>
</dbReference>
<dbReference type="Pfam" id="PF22941">
    <property type="entry name" value="TADA2A-like_3rd"/>
    <property type="match status" value="1"/>
</dbReference>
<dbReference type="KEGG" id="pgu:PGUG_04407"/>
<dbReference type="InterPro" id="IPR009057">
    <property type="entry name" value="Homeodomain-like_sf"/>
</dbReference>
<evidence type="ECO:0000259" key="12">
    <source>
        <dbReference type="PROSITE" id="PS50135"/>
    </source>
</evidence>
<dbReference type="PROSITE" id="PS51293">
    <property type="entry name" value="SANT"/>
    <property type="match status" value="1"/>
</dbReference>
<dbReference type="EMBL" id="CH408159">
    <property type="protein sequence ID" value="EDK40309.2"/>
    <property type="molecule type" value="Genomic_DNA"/>
</dbReference>
<dbReference type="InterPro" id="IPR000433">
    <property type="entry name" value="Znf_ZZ"/>
</dbReference>